<feature type="domain" description="PLD phosphodiesterase" evidence="1">
    <location>
        <begin position="138"/>
        <end position="164"/>
    </location>
</feature>
<feature type="domain" description="PLD phosphodiesterase" evidence="1">
    <location>
        <begin position="319"/>
        <end position="346"/>
    </location>
</feature>
<dbReference type="OrthoDB" id="14911at2759"/>
<reference evidence="2 3" key="3">
    <citation type="journal article" date="2016" name="Sci. Rep.">
        <title>Genome-wide diversity and gene expression profiling of Babesia microti isolates identify polymorphic genes that mediate host-pathogen interactions.</title>
        <authorList>
            <person name="Silva J.C."/>
            <person name="Cornillot E."/>
            <person name="McCracken C."/>
            <person name="Usmani-Brown S."/>
            <person name="Dwivedi A."/>
            <person name="Ifeonu O.O."/>
            <person name="Crabtree J."/>
            <person name="Gotia H.T."/>
            <person name="Virji A.Z."/>
            <person name="Reynes C."/>
            <person name="Colinge J."/>
            <person name="Kumar V."/>
            <person name="Lawres L."/>
            <person name="Pazzi J.E."/>
            <person name="Pablo J.V."/>
            <person name="Hung C."/>
            <person name="Brancato J."/>
            <person name="Kumari P."/>
            <person name="Orvis J."/>
            <person name="Tretina K."/>
            <person name="Chibucos M."/>
            <person name="Ott S."/>
            <person name="Sadzewicz L."/>
            <person name="Sengamalay N."/>
            <person name="Shetty A.C."/>
            <person name="Su Q."/>
            <person name="Tallon L."/>
            <person name="Fraser C.M."/>
            <person name="Frutos R."/>
            <person name="Molina D.M."/>
            <person name="Krause P.J."/>
            <person name="Ben Mamoun C."/>
        </authorList>
    </citation>
    <scope>NUCLEOTIDE SEQUENCE [LARGE SCALE GENOMIC DNA]</scope>
    <source>
        <strain evidence="2 3">RI</strain>
    </source>
</reference>
<dbReference type="PANTHER" id="PTHR21248:SF22">
    <property type="entry name" value="PHOSPHOLIPASE D"/>
    <property type="match status" value="1"/>
</dbReference>
<reference evidence="2 3" key="2">
    <citation type="journal article" date="2013" name="PLoS ONE">
        <title>Whole genome mapping and re-organization of the nuclear and mitochondrial genomes of Babesia microti isolates.</title>
        <authorList>
            <person name="Cornillot E."/>
            <person name="Dassouli A."/>
            <person name="Garg A."/>
            <person name="Pachikara N."/>
            <person name="Randazzo S."/>
            <person name="Depoix D."/>
            <person name="Carcy B."/>
            <person name="Delbecq S."/>
            <person name="Frutos R."/>
            <person name="Silva J.C."/>
            <person name="Sutton R."/>
            <person name="Krause P.J."/>
            <person name="Mamoun C.B."/>
        </authorList>
    </citation>
    <scope>NUCLEOTIDE SEQUENCE [LARGE SCALE GENOMIC DNA]</scope>
    <source>
        <strain evidence="2 3">RI</strain>
    </source>
</reference>
<dbReference type="GO" id="GO:0032049">
    <property type="term" value="P:cardiolipin biosynthetic process"/>
    <property type="evidence" value="ECO:0007669"/>
    <property type="project" value="UniProtKB-ARBA"/>
</dbReference>
<evidence type="ECO:0000313" key="2">
    <source>
        <dbReference type="EMBL" id="CCF73034.1"/>
    </source>
</evidence>
<dbReference type="SUPFAM" id="SSF56024">
    <property type="entry name" value="Phospholipase D/nuclease"/>
    <property type="match status" value="2"/>
</dbReference>
<organism evidence="2 3">
    <name type="scientific">Babesia microti (strain RI)</name>
    <dbReference type="NCBI Taxonomy" id="1133968"/>
    <lineage>
        <taxon>Eukaryota</taxon>
        <taxon>Sar</taxon>
        <taxon>Alveolata</taxon>
        <taxon>Apicomplexa</taxon>
        <taxon>Aconoidasida</taxon>
        <taxon>Piroplasmida</taxon>
        <taxon>Babesiidae</taxon>
        <taxon>Babesia</taxon>
    </lineage>
</organism>
<dbReference type="AlphaFoldDB" id="I7J8V7"/>
<evidence type="ECO:0000313" key="3">
    <source>
        <dbReference type="Proteomes" id="UP000002899"/>
    </source>
</evidence>
<protein>
    <submittedName>
        <fullName evidence="2">PLD-like domain</fullName>
        <ecNumber evidence="2">2.7.8.-</ecNumber>
    </submittedName>
</protein>
<dbReference type="InterPro" id="IPR025202">
    <property type="entry name" value="PLD-like_dom"/>
</dbReference>
<dbReference type="Gene3D" id="3.30.870.10">
    <property type="entry name" value="Endonuclease Chain A"/>
    <property type="match status" value="2"/>
</dbReference>
<reference evidence="2 3" key="1">
    <citation type="journal article" date="2012" name="Nucleic Acids Res.">
        <title>Sequencing of the smallest Apicomplexan genome from the human pathogen Babesia microti.</title>
        <authorList>
            <person name="Cornillot E."/>
            <person name="Hadj-Kaddour K."/>
            <person name="Dassouli A."/>
            <person name="Noel B."/>
            <person name="Ranwez V."/>
            <person name="Vacherie B."/>
            <person name="Augagneur Y."/>
            <person name="Bres V."/>
            <person name="Duclos A."/>
            <person name="Randazzo S."/>
            <person name="Carcy B."/>
            <person name="Debierre-Grockiego F."/>
            <person name="Delbecq S."/>
            <person name="Moubri-Menage K."/>
            <person name="Shams-Eldin H."/>
            <person name="Usmani-Brown S."/>
            <person name="Bringaud F."/>
            <person name="Wincker P."/>
            <person name="Vivares C.P."/>
            <person name="Schwarz R.T."/>
            <person name="Schetters T.P."/>
            <person name="Krause P.J."/>
            <person name="Gorenflot A."/>
            <person name="Berry V."/>
            <person name="Barbe V."/>
            <person name="Ben Mamoun C."/>
        </authorList>
    </citation>
    <scope>NUCLEOTIDE SEQUENCE [LARGE SCALE GENOMIC DNA]</scope>
    <source>
        <strain evidence="2 3">RI</strain>
    </source>
</reference>
<dbReference type="InterPro" id="IPR001736">
    <property type="entry name" value="PLipase_D/transphosphatidylase"/>
</dbReference>
<dbReference type="PANTHER" id="PTHR21248">
    <property type="entry name" value="CARDIOLIPIN SYNTHASE"/>
    <property type="match status" value="1"/>
</dbReference>
<dbReference type="SMART" id="SM00155">
    <property type="entry name" value="PLDc"/>
    <property type="match status" value="2"/>
</dbReference>
<dbReference type="CDD" id="cd09110">
    <property type="entry name" value="PLDc_CLS_1"/>
    <property type="match status" value="1"/>
</dbReference>
<keyword evidence="2" id="KW-0808">Transferase</keyword>
<evidence type="ECO:0000259" key="1">
    <source>
        <dbReference type="PROSITE" id="PS50035"/>
    </source>
</evidence>
<dbReference type="VEuPathDB" id="PiroplasmaDB:BMR1_01G02900"/>
<sequence>MEDQIPDFIKRVTPDHESSVKAYKLYKQLSCISKFVHGNRVDVYSTGSDYYKSLCQHLDAAKKRIWMEMYIFDETTTCRKFVDSLIAASKRGCDVVVLLDYFGALDFPNQWKEELQSKGVNIYYFNPLFPPKSSISFFTFRNHRKIIITDDTAFCGSSNIAMRSTDELVEGKCIFHEFGVKVNGPIVAELGKSFISTLEIAKVPIRRDPFEATESFDDGSLIQILESNPWTRNKSIQEVFKYMLKNAEKGIFIATSYFHPEGAIRRRILEAKKRKVPIHLLLSGKSDIHCDVDSTIHLANKLMSHPPSNSDKLKIYLTNKWHFHGKAMMVDDLWTSIGTYNMDRLSSRRNMEISLGILDYRIAKKVKEIQLSYSSQYYADQLTLDTMLQVPMHKRIYGKFCHCCYKFLSSSRWLDWFTDEGFKNRFRHTFIRTFIEDNVGTLLASASSILGM</sequence>
<proteinExistence type="predicted"/>
<dbReference type="EC" id="2.7.8.-" evidence="2"/>
<dbReference type="EMBL" id="FO082871">
    <property type="protein sequence ID" value="CCF73034.1"/>
    <property type="molecule type" value="Genomic_DNA"/>
</dbReference>
<dbReference type="Proteomes" id="UP000002899">
    <property type="component" value="Chromosome I"/>
</dbReference>
<gene>
    <name evidence="2" type="ORF">BMR1_01G02900</name>
</gene>
<name>I7J8V7_BABMR</name>
<keyword evidence="3" id="KW-1185">Reference proteome</keyword>
<dbReference type="PROSITE" id="PS50035">
    <property type="entry name" value="PLD"/>
    <property type="match status" value="2"/>
</dbReference>
<dbReference type="RefSeq" id="XP_012647643.1">
    <property type="nucleotide sequence ID" value="XM_012792189.1"/>
</dbReference>
<dbReference type="GO" id="GO:0030572">
    <property type="term" value="F:phosphatidyltransferase activity"/>
    <property type="evidence" value="ECO:0007669"/>
    <property type="project" value="UniProtKB-ARBA"/>
</dbReference>
<dbReference type="Pfam" id="PF13091">
    <property type="entry name" value="PLDc_2"/>
    <property type="match status" value="2"/>
</dbReference>
<dbReference type="OMA" id="WLNFEVT"/>
<accession>I7J8V7</accession>
<dbReference type="GeneID" id="24423652"/>
<dbReference type="KEGG" id="bmic:BMR1_01G02900"/>